<proteinExistence type="predicted"/>
<dbReference type="Pfam" id="PF16179">
    <property type="entry name" value="RHD_dimer"/>
    <property type="match status" value="1"/>
</dbReference>
<feature type="domain" description="Rel homology dimerisation" evidence="2">
    <location>
        <begin position="1"/>
        <end position="69"/>
    </location>
</feature>
<feature type="non-terminal residue" evidence="3">
    <location>
        <position position="1"/>
    </location>
</feature>
<dbReference type="SUPFAM" id="SSF81296">
    <property type="entry name" value="E set domains"/>
    <property type="match status" value="1"/>
</dbReference>
<dbReference type="PANTHER" id="PTHR24169">
    <property type="entry name" value="NUCLEAR FACTOR NF-KAPPA-B PROTEIN"/>
    <property type="match status" value="1"/>
</dbReference>
<dbReference type="PANTHER" id="PTHR24169:SF1">
    <property type="entry name" value="TRANSCRIPTION FACTOR P65"/>
    <property type="match status" value="1"/>
</dbReference>
<reference evidence="3 4" key="1">
    <citation type="submission" date="2024-05" db="EMBL/GenBank/DDBJ databases">
        <title>Genome sequencing and assembly of Indian major carp, Cirrhinus mrigala (Hamilton, 1822).</title>
        <authorList>
            <person name="Mohindra V."/>
            <person name="Chowdhury L.M."/>
            <person name="Lal K."/>
            <person name="Jena J.K."/>
        </authorList>
    </citation>
    <scope>NUCLEOTIDE SEQUENCE [LARGE SCALE GENOMIC DNA]</scope>
    <source>
        <strain evidence="3">CM1030</strain>
        <tissue evidence="3">Blood</tissue>
    </source>
</reference>
<dbReference type="InterPro" id="IPR000451">
    <property type="entry name" value="NFkB/Dor"/>
</dbReference>
<accession>A0ABD0QVM1</accession>
<dbReference type="PRINTS" id="PR00057">
    <property type="entry name" value="NFKBTNSCPFCT"/>
</dbReference>
<gene>
    <name evidence="3" type="ORF">M9458_016904</name>
</gene>
<evidence type="ECO:0000256" key="1">
    <source>
        <dbReference type="SAM" id="MobiDB-lite"/>
    </source>
</evidence>
<dbReference type="InterPro" id="IPR013783">
    <property type="entry name" value="Ig-like_fold"/>
</dbReference>
<feature type="non-terminal residue" evidence="3">
    <location>
        <position position="71"/>
    </location>
</feature>
<evidence type="ECO:0000313" key="4">
    <source>
        <dbReference type="Proteomes" id="UP001529510"/>
    </source>
</evidence>
<dbReference type="InterPro" id="IPR014756">
    <property type="entry name" value="Ig_E-set"/>
</dbReference>
<dbReference type="AlphaFoldDB" id="A0ABD0QVM1"/>
<keyword evidence="4" id="KW-1185">Reference proteome</keyword>
<evidence type="ECO:0000313" key="3">
    <source>
        <dbReference type="EMBL" id="KAL0189805.1"/>
    </source>
</evidence>
<evidence type="ECO:0000259" key="2">
    <source>
        <dbReference type="Pfam" id="PF16179"/>
    </source>
</evidence>
<comment type="caution">
    <text evidence="3">The sequence shown here is derived from an EMBL/GenBank/DDBJ whole genome shotgun (WGS) entry which is preliminary data.</text>
</comment>
<dbReference type="GO" id="GO:0007399">
    <property type="term" value="P:nervous system development"/>
    <property type="evidence" value="ECO:0007669"/>
    <property type="project" value="UniProtKB-ARBA"/>
</dbReference>
<dbReference type="InterPro" id="IPR032397">
    <property type="entry name" value="RHD_dimer"/>
</dbReference>
<name>A0ABD0QVM1_CIRMR</name>
<dbReference type="EMBL" id="JAMKFB020000007">
    <property type="protein sequence ID" value="KAL0189805.1"/>
    <property type="molecule type" value="Genomic_DNA"/>
</dbReference>
<dbReference type="Gene3D" id="2.60.40.10">
    <property type="entry name" value="Immunoglobulins"/>
    <property type="match status" value="1"/>
</dbReference>
<protein>
    <recommendedName>
        <fullName evidence="2">Rel homology dimerisation domain-containing protein</fullName>
    </recommendedName>
</protein>
<feature type="region of interest" description="Disordered" evidence="1">
    <location>
        <begin position="51"/>
        <end position="71"/>
    </location>
</feature>
<sequence>DIEVRFFQDSWESKGSFSQADVHRQVAIVFRTPPYRDTNLTEPVRVKMQLRRPSDREVSEPMDFQYLPSDP</sequence>
<organism evidence="3 4">
    <name type="scientific">Cirrhinus mrigala</name>
    <name type="common">Mrigala</name>
    <dbReference type="NCBI Taxonomy" id="683832"/>
    <lineage>
        <taxon>Eukaryota</taxon>
        <taxon>Metazoa</taxon>
        <taxon>Chordata</taxon>
        <taxon>Craniata</taxon>
        <taxon>Vertebrata</taxon>
        <taxon>Euteleostomi</taxon>
        <taxon>Actinopterygii</taxon>
        <taxon>Neopterygii</taxon>
        <taxon>Teleostei</taxon>
        <taxon>Ostariophysi</taxon>
        <taxon>Cypriniformes</taxon>
        <taxon>Cyprinidae</taxon>
        <taxon>Labeoninae</taxon>
        <taxon>Labeonini</taxon>
        <taxon>Cirrhinus</taxon>
    </lineage>
</organism>
<dbReference type="Proteomes" id="UP001529510">
    <property type="component" value="Unassembled WGS sequence"/>
</dbReference>